<keyword evidence="1" id="KW-0472">Membrane</keyword>
<dbReference type="PROSITE" id="PS51257">
    <property type="entry name" value="PROKAR_LIPOPROTEIN"/>
    <property type="match status" value="1"/>
</dbReference>
<comment type="caution">
    <text evidence="4">The sequence shown here is derived from an EMBL/GenBank/DDBJ whole genome shotgun (WGS) entry which is preliminary data.</text>
</comment>
<dbReference type="AlphaFoldDB" id="C8PI63"/>
<keyword evidence="5" id="KW-1185">Reference proteome</keyword>
<evidence type="ECO:0000256" key="1">
    <source>
        <dbReference type="SAM" id="Phobius"/>
    </source>
</evidence>
<accession>C8PI63</accession>
<evidence type="ECO:0000313" key="5">
    <source>
        <dbReference type="Proteomes" id="UP000005709"/>
    </source>
</evidence>
<reference evidence="4 5" key="1">
    <citation type="submission" date="2009-07" db="EMBL/GenBank/DDBJ databases">
        <authorList>
            <person name="Madupu R."/>
            <person name="Sebastian Y."/>
            <person name="Durkin A.S."/>
            <person name="Torralba M."/>
            <person name="Methe B."/>
            <person name="Sutton G.G."/>
            <person name="Strausberg R.L."/>
            <person name="Nelson K.E."/>
        </authorList>
    </citation>
    <scope>NUCLEOTIDE SEQUENCE [LARGE SCALE GENOMIC DNA]</scope>
    <source>
        <strain evidence="4 5">RM3268</strain>
    </source>
</reference>
<evidence type="ECO:0000313" key="4">
    <source>
        <dbReference type="EMBL" id="EEV17453.1"/>
    </source>
</evidence>
<dbReference type="EMBL" id="ACYG01000025">
    <property type="protein sequence ID" value="EEV17453.1"/>
    <property type="molecule type" value="Genomic_DNA"/>
</dbReference>
<protein>
    <submittedName>
        <fullName evidence="4">SCP-like protein</fullName>
    </submittedName>
</protein>
<evidence type="ECO:0000259" key="3">
    <source>
        <dbReference type="Pfam" id="PF00188"/>
    </source>
</evidence>
<dbReference type="PANTHER" id="PTHR31157:SF1">
    <property type="entry name" value="SCP DOMAIN-CONTAINING PROTEIN"/>
    <property type="match status" value="1"/>
</dbReference>
<feature type="signal peptide" evidence="2">
    <location>
        <begin position="1"/>
        <end position="21"/>
    </location>
</feature>
<sequence>MLKRALRLRLLGLGAICALFAACENTPSNLKQPLVAMSGFSFYDDPLSYINNVRAKSGLNYFAQNEILNISALNHAKYVVANEAMSHDETTGRAGFTGEDPSKRAFYAGYNAVVRENLSYNSSDLKSAIDGLLSAIYHRFAFLDFASDEIGIGYFEHGKKSSYVFEMGNSRLNAFCSQNLNDEGSGKFLLGMCKNETLRMREDKFKSATALNSRPYVYYPNDEPALAFFSNEIPDPMPECKITANPVSVEFNAEEPPVAMKSFKIYEGGRELQNVKILDKNSDPNAILSDRQFVLFSRDVFKFDAKYGAEFNYEQSGKQKTLRWEFITQAPKFRYFVVQGGENLSVKNGAFYDIFVAPKDCNDLMKSYKTSYSFMDKPEISSPAANMLRVKLNGAKGAKLEISTGNGAIINLYLSDDSKSYGGMGKIYAAIAVVLTAIILFYLLARRRGR</sequence>
<keyword evidence="1" id="KW-0812">Transmembrane</keyword>
<evidence type="ECO:0000256" key="2">
    <source>
        <dbReference type="SAM" id="SignalP"/>
    </source>
</evidence>
<keyword evidence="1" id="KW-1133">Transmembrane helix</keyword>
<dbReference type="Proteomes" id="UP000005709">
    <property type="component" value="Unassembled WGS sequence"/>
</dbReference>
<dbReference type="InterPro" id="IPR014044">
    <property type="entry name" value="CAP_dom"/>
</dbReference>
<feature type="chain" id="PRO_5002991336" evidence="2">
    <location>
        <begin position="22"/>
        <end position="450"/>
    </location>
</feature>
<feature type="domain" description="SCP" evidence="3">
    <location>
        <begin position="47"/>
        <end position="164"/>
    </location>
</feature>
<dbReference type="Pfam" id="PF00188">
    <property type="entry name" value="CAP"/>
    <property type="match status" value="1"/>
</dbReference>
<dbReference type="InterPro" id="IPR035940">
    <property type="entry name" value="CAP_sf"/>
</dbReference>
<name>C8PI63_9BACT</name>
<dbReference type="eggNOG" id="COG2340">
    <property type="taxonomic scope" value="Bacteria"/>
</dbReference>
<keyword evidence="2" id="KW-0732">Signal</keyword>
<dbReference type="RefSeq" id="WP_005871487.1">
    <property type="nucleotide sequence ID" value="NZ_ACYG01000025.1"/>
</dbReference>
<dbReference type="PANTHER" id="PTHR31157">
    <property type="entry name" value="SCP DOMAIN-CONTAINING PROTEIN"/>
    <property type="match status" value="1"/>
</dbReference>
<dbReference type="Gene3D" id="3.40.33.10">
    <property type="entry name" value="CAP"/>
    <property type="match status" value="1"/>
</dbReference>
<dbReference type="CDD" id="cd05379">
    <property type="entry name" value="CAP_bacterial"/>
    <property type="match status" value="1"/>
</dbReference>
<gene>
    <name evidence="4" type="ORF">CAMGR0001_0043</name>
</gene>
<feature type="transmembrane region" description="Helical" evidence="1">
    <location>
        <begin position="427"/>
        <end position="445"/>
    </location>
</feature>
<dbReference type="SUPFAM" id="SSF55797">
    <property type="entry name" value="PR-1-like"/>
    <property type="match status" value="1"/>
</dbReference>
<proteinExistence type="predicted"/>
<dbReference type="OrthoDB" id="5372233at2"/>
<dbReference type="STRING" id="824.CGRAC_0126"/>
<organism evidence="4 5">
    <name type="scientific">Campylobacter gracilis RM3268</name>
    <dbReference type="NCBI Taxonomy" id="553220"/>
    <lineage>
        <taxon>Bacteria</taxon>
        <taxon>Pseudomonadati</taxon>
        <taxon>Campylobacterota</taxon>
        <taxon>Epsilonproteobacteria</taxon>
        <taxon>Campylobacterales</taxon>
        <taxon>Campylobacteraceae</taxon>
        <taxon>Campylobacter</taxon>
    </lineage>
</organism>